<evidence type="ECO:0000313" key="1">
    <source>
        <dbReference type="EMBL" id="AAC40348.1"/>
    </source>
</evidence>
<organismHost>
    <name type="scientific">Homo sapiens</name>
    <name type="common">Human</name>
    <dbReference type="NCBI Taxonomy" id="9606"/>
</organismHost>
<name>O57156_HHV6H</name>
<dbReference type="EMBL" id="U92288">
    <property type="protein sequence ID" value="AAC40348.1"/>
    <property type="molecule type" value="Genomic_DNA"/>
</dbReference>
<organism evidence="1">
    <name type="scientific">Human herpesvirus 6B</name>
    <name type="common">HHV-6 variant B</name>
    <name type="synonym">Human B lymphotropic virus</name>
    <dbReference type="NCBI Taxonomy" id="32604"/>
    <lineage>
        <taxon>Viruses</taxon>
        <taxon>Duplodnaviria</taxon>
        <taxon>Heunggongvirae</taxon>
        <taxon>Peploviricota</taxon>
        <taxon>Herviviricetes</taxon>
        <taxon>Herpesvirales</taxon>
        <taxon>Orthoherpesviridae</taxon>
        <taxon>Betaherpesvirinae</taxon>
        <taxon>Roseolovirus</taxon>
        <taxon>Roseolovirus humanbeta6b</taxon>
    </lineage>
</organism>
<protein>
    <submittedName>
        <fullName evidence="1">H92D</fullName>
    </submittedName>
</protein>
<sequence length="62" mass="6866">MRTSKSANGGNRNFCFSHKVKDQWVPRLGSFLPRLTRTLKSANGATAVPVFLIKLKVSGYRG</sequence>
<proteinExistence type="predicted"/>
<reference evidence="1" key="1">
    <citation type="journal article" date="1997" name="Virus Res.">
        <title>Nucleotide sequence analysis of a 30-kilobase-pair region of human herpesvirus-6B (HHV-6B) genome and strain-specific variations in major immediate-early genes.</title>
        <authorList>
            <person name="Kosuge H."/>
            <person name="Isegawa Y."/>
            <person name="Yamanishi K."/>
        </authorList>
    </citation>
    <scope>NUCLEOTIDE SEQUENCE</scope>
    <source>
        <strain evidence="1">HST</strain>
    </source>
</reference>
<accession>O57156</accession>
<gene>
    <name evidence="1" type="primary">H92D</name>
</gene>